<dbReference type="InterPro" id="IPR046769">
    <property type="entry name" value="DOCKER_Lobe_A"/>
</dbReference>
<dbReference type="PANTHER" id="PTHR45653:SF10">
    <property type="entry name" value="MYOBLAST CITY, ISOFORM B"/>
    <property type="match status" value="1"/>
</dbReference>
<keyword evidence="4" id="KW-0597">Phosphoprotein</keyword>
<dbReference type="Gene3D" id="2.30.30.40">
    <property type="entry name" value="SH3 Domains"/>
    <property type="match status" value="1"/>
</dbReference>
<dbReference type="InterPro" id="IPR043162">
    <property type="entry name" value="DOCK_C_lobe_C"/>
</dbReference>
<feature type="domain" description="SH3" evidence="9">
    <location>
        <begin position="2"/>
        <end position="72"/>
    </location>
</feature>
<evidence type="ECO:0000256" key="2">
    <source>
        <dbReference type="ARBA" id="ARBA00022443"/>
    </source>
</evidence>
<evidence type="ECO:0000259" key="10">
    <source>
        <dbReference type="PROSITE" id="PS51650"/>
    </source>
</evidence>
<dbReference type="GO" id="GO:0005737">
    <property type="term" value="C:cytoplasm"/>
    <property type="evidence" value="ECO:0007669"/>
    <property type="project" value="UniProtKB-SubCell"/>
</dbReference>
<name>A0A8S1HGV6_9PELO</name>
<comment type="similarity">
    <text evidence="7">Belongs to the DOCK family.</text>
</comment>
<feature type="region of interest" description="Disordered" evidence="8">
    <location>
        <begin position="1716"/>
        <end position="1741"/>
    </location>
</feature>
<feature type="domain" description="DOCKER" evidence="11">
    <location>
        <begin position="1201"/>
        <end position="1616"/>
    </location>
</feature>
<dbReference type="InterPro" id="IPR043161">
    <property type="entry name" value="DOCK_C_lobe_A"/>
</dbReference>
<dbReference type="CDD" id="cd11684">
    <property type="entry name" value="DHR2_DOCK"/>
    <property type="match status" value="1"/>
</dbReference>
<dbReference type="InterPro" id="IPR001452">
    <property type="entry name" value="SH3_domain"/>
</dbReference>
<dbReference type="Pfam" id="PF16172">
    <property type="entry name" value="DOCK_N"/>
    <property type="match status" value="1"/>
</dbReference>
<dbReference type="PANTHER" id="PTHR45653">
    <property type="entry name" value="DEDICATOR OF CYTOKINESIS"/>
    <property type="match status" value="1"/>
</dbReference>
<evidence type="ECO:0000256" key="3">
    <source>
        <dbReference type="ARBA" id="ARBA00022490"/>
    </source>
</evidence>
<dbReference type="PROSITE" id="PS50002">
    <property type="entry name" value="SH3"/>
    <property type="match status" value="1"/>
</dbReference>
<comment type="subcellular location">
    <subcellularLocation>
        <location evidence="1">Cytoplasm</location>
    </subcellularLocation>
</comment>
<proteinExistence type="inferred from homology"/>
<evidence type="ECO:0000256" key="5">
    <source>
        <dbReference type="ARBA" id="ARBA00022658"/>
    </source>
</evidence>
<feature type="compositionally biased region" description="Polar residues" evidence="8">
    <location>
        <begin position="1717"/>
        <end position="1741"/>
    </location>
</feature>
<dbReference type="SMART" id="SM00326">
    <property type="entry name" value="SH3"/>
    <property type="match status" value="1"/>
</dbReference>
<evidence type="ECO:0000313" key="12">
    <source>
        <dbReference type="EMBL" id="CAD6193581.1"/>
    </source>
</evidence>
<protein>
    <recommendedName>
        <fullName evidence="14">Dedicator of cytokinesis protein 1</fullName>
    </recommendedName>
</protein>
<feature type="domain" description="C2 DOCK-type" evidence="10">
    <location>
        <begin position="400"/>
        <end position="581"/>
    </location>
</feature>
<dbReference type="SUPFAM" id="SSF48371">
    <property type="entry name" value="ARM repeat"/>
    <property type="match status" value="1"/>
</dbReference>
<dbReference type="OrthoDB" id="18896at2759"/>
<dbReference type="PROSITE" id="PS51650">
    <property type="entry name" value="C2_DOCK"/>
    <property type="match status" value="1"/>
</dbReference>
<keyword evidence="2 6" id="KW-0728">SH3 domain</keyword>
<dbReference type="Pfam" id="PF23554">
    <property type="entry name" value="TPR_DOCK"/>
    <property type="match status" value="1"/>
</dbReference>
<evidence type="ECO:0008006" key="14">
    <source>
        <dbReference type="Google" id="ProtNLM"/>
    </source>
</evidence>
<keyword evidence="13" id="KW-1185">Reference proteome</keyword>
<keyword evidence="3" id="KW-0963">Cytoplasm</keyword>
<dbReference type="GO" id="GO:0016477">
    <property type="term" value="P:cell migration"/>
    <property type="evidence" value="ECO:0007669"/>
    <property type="project" value="TreeGrafter"/>
</dbReference>
<dbReference type="EMBL" id="CAJGYM010000036">
    <property type="protein sequence ID" value="CAD6193581.1"/>
    <property type="molecule type" value="Genomic_DNA"/>
</dbReference>
<comment type="caution">
    <text evidence="12">The sequence shown here is derived from an EMBL/GenBank/DDBJ whole genome shotgun (WGS) entry which is preliminary data.</text>
</comment>
<dbReference type="GO" id="GO:0005886">
    <property type="term" value="C:plasma membrane"/>
    <property type="evidence" value="ECO:0007669"/>
    <property type="project" value="TreeGrafter"/>
</dbReference>
<organism evidence="12 13">
    <name type="scientific">Caenorhabditis auriculariae</name>
    <dbReference type="NCBI Taxonomy" id="2777116"/>
    <lineage>
        <taxon>Eukaryota</taxon>
        <taxon>Metazoa</taxon>
        <taxon>Ecdysozoa</taxon>
        <taxon>Nematoda</taxon>
        <taxon>Chromadorea</taxon>
        <taxon>Rhabditida</taxon>
        <taxon>Rhabditina</taxon>
        <taxon>Rhabditomorpha</taxon>
        <taxon>Rhabditoidea</taxon>
        <taxon>Rhabditidae</taxon>
        <taxon>Peloderinae</taxon>
        <taxon>Caenorhabditis</taxon>
    </lineage>
</organism>
<dbReference type="GO" id="GO:0031267">
    <property type="term" value="F:small GTPase binding"/>
    <property type="evidence" value="ECO:0007669"/>
    <property type="project" value="TreeGrafter"/>
</dbReference>
<dbReference type="InterPro" id="IPR056372">
    <property type="entry name" value="TPR_DOCK"/>
</dbReference>
<dbReference type="SUPFAM" id="SSF50044">
    <property type="entry name" value="SH3-domain"/>
    <property type="match status" value="1"/>
</dbReference>
<dbReference type="Proteomes" id="UP000835052">
    <property type="component" value="Unassembled WGS sequence"/>
</dbReference>
<reference evidence="12" key="1">
    <citation type="submission" date="2020-10" db="EMBL/GenBank/DDBJ databases">
        <authorList>
            <person name="Kikuchi T."/>
        </authorList>
    </citation>
    <scope>NUCLEOTIDE SEQUENCE</scope>
    <source>
        <strain evidence="12">NKZ352</strain>
    </source>
</reference>
<dbReference type="InterPro" id="IPR027007">
    <property type="entry name" value="C2_DOCK-type_domain"/>
</dbReference>
<dbReference type="InterPro" id="IPR036028">
    <property type="entry name" value="SH3-like_dom_sf"/>
</dbReference>
<dbReference type="Gene3D" id="1.20.58.740">
    <property type="match status" value="1"/>
</dbReference>
<dbReference type="InterPro" id="IPR046773">
    <property type="entry name" value="DOCKER_Lobe_C"/>
</dbReference>
<evidence type="ECO:0000256" key="6">
    <source>
        <dbReference type="PROSITE-ProRule" id="PRU00192"/>
    </source>
</evidence>
<evidence type="ECO:0000313" key="13">
    <source>
        <dbReference type="Proteomes" id="UP000835052"/>
    </source>
</evidence>
<sequence length="1741" mass="199446">MRLSKYAIAQYDFDSSSVETEDSDLKSSILSLYVGDHLLISKELDGWAYGRKINSKEEKGIFPLDFVKIIDDSAKSDVTNYEGYDVVGEINNTLFKWWSKIKEIFSKHIELKQVASLFDSLNALRLEVARKIDRGNFLLGLDIVIRDSNGAPIDGRSLSILETYHSHVKAQKRIENDLRAPSDVSIGGHFSFMVCIKSVELNAKYNSEVGIALYDTERRQYITESYVFRVEKNEGSKTAPNVRIIFTNFTSEDSERKLAMILRVVQIAPIDASSATMKKASSNHDLVPTAYLCRQDFAYDVLDLSNILISPVSSNEEKERVIILNRGQEFSLAMKSLQVTGRVPKKFDSELDSSKFLISTTILPGSSQELKVRQPHLFTRNAAVTLKKAEKSALTWEETRNDLYITLISGEFVGKSSDKNIEARLNVVDDNGNVVENVFETFSVTGSQLSTGYRSVVFYHETQPNWYEHIKICLPANPSTNYHLRILFYSRKAYEKNKCEKGPFAISHIQLLQSANLIEDGDHELVVYKIESMHFKDENNSYLALPSTKRILKDLGGSAKPHAHGFSLSEKTSLSISSYSCSNVLTQNKHLLNVLRWRINCAKLYNSLCSLAVPVGEMENEIIRFLPHLLDALFEIWFERENLELIVFDSIVAILRLCDEPRNIKVTKPILDTYLSRFPYTSASAKLLKCLNHYIVSEMKDNNERARNSLKEMGLIFKFIIASRRALDRFSEKPEFALTYSNYLHQLLNSLVRLMSEEKPRMAVQNTALKSIPAIIDQLNDSGSCDSKQLCEFIVLLIHNFGRNIVARERLGFVSHLVETNFFLMNGSREHLLGPLLKLVMDHLEVPQHTEKNDYAERATECVTIIAIVIRRLFPSHLSQVKPDDSSSAREKKELSSLIASSYRTVVRAMVHVTHDNPLANDVRRNFFSVILAILEKMTLEMFTTYIDEKPLEMDKSDFLMELLQMIGDLLHRCPFSPMWHGMMLQQNKVVYKTLRFVKASIETHFPNDSTCSEVWREYMVTICAFITQDGMKVPEEWLRDEADVRVQLRKAAAKDLRSMWFCMKPLSKMYYIPGLVGPFLKVSLTEDEEICAMTIPIFFDMMQTERNIDARHEFKHFREEFLVQLDVLISQNRAPDAFPTQFQEITFSLCKADKDLVASEGMRFLHYVCRLLSLLAEYHEIKEYDSVDIRIFLTAELMKLYKDLQSKQYVTYLYRLYDLHLARGDVIEAAKALMFHAADLSITDQPLPDYLVEKNLNRHFATQRQLKLDLLNEAAKLLTKAEMWEDAISIFKVLLEDRKNALDYEATATLHRNMADLYEKISKEERIFCFYYLVGFYGRGFPSFLNGHKFIFRSNLLERHGDFTHRMLEMYKGSKSIMSTEDSSSLTDDPGRYLQILSIEPVVDSENTIVNAQNVNPFIKMYYRHYNVRKFEYTKSIERRDTEWALACEKSECLRSWLLKRTVETEEKLPTLLRFSPVKETKEDVYLNPIERAIEQMTAKNNQLMETAECLMRNPNKDLKTLSGAIMGVVSAAVQGGVKNYEVFFEGKCAHICEEQALKELKYLIIKQVEILEYGIYAHACRSTTPESKSFQATLIDAFDAHRQYVEEAFGKAGTILPQGVNIRMVDSKPYEPMASEGGTIKSMKGLGSFTNLLSKRSSAGGTQLQQPMSRFFDSFSAGLSQANWREHPIYHSFSPSSSSSLNIHGVRVRNDRNESFTSLGSSHNTSMQPRDSSDSLNSK</sequence>
<dbReference type="Pfam" id="PF06920">
    <property type="entry name" value="DHR-2_Lobe_A"/>
    <property type="match status" value="1"/>
</dbReference>
<dbReference type="GO" id="GO:0007264">
    <property type="term" value="P:small GTPase-mediated signal transduction"/>
    <property type="evidence" value="ECO:0007669"/>
    <property type="project" value="InterPro"/>
</dbReference>
<dbReference type="Gene3D" id="1.25.40.410">
    <property type="match status" value="1"/>
</dbReference>
<dbReference type="Pfam" id="PF20421">
    <property type="entry name" value="DHR-2_Lobe_C"/>
    <property type="match status" value="1"/>
</dbReference>
<dbReference type="GO" id="GO:0007520">
    <property type="term" value="P:myoblast fusion"/>
    <property type="evidence" value="ECO:0007669"/>
    <property type="project" value="TreeGrafter"/>
</dbReference>
<dbReference type="InterPro" id="IPR027357">
    <property type="entry name" value="DOCKER_dom"/>
</dbReference>
<dbReference type="InterPro" id="IPR032376">
    <property type="entry name" value="DOCK_N"/>
</dbReference>
<evidence type="ECO:0000259" key="11">
    <source>
        <dbReference type="PROSITE" id="PS51651"/>
    </source>
</evidence>
<evidence type="ECO:0000259" key="9">
    <source>
        <dbReference type="PROSITE" id="PS50002"/>
    </source>
</evidence>
<dbReference type="Gene3D" id="2.60.40.150">
    <property type="entry name" value="C2 domain"/>
    <property type="match status" value="1"/>
</dbReference>
<evidence type="ECO:0000256" key="4">
    <source>
        <dbReference type="ARBA" id="ARBA00022553"/>
    </source>
</evidence>
<gene>
    <name evidence="12" type="ORF">CAUJ_LOCUS9500</name>
</gene>
<dbReference type="PROSITE" id="PS51651">
    <property type="entry name" value="DOCKER"/>
    <property type="match status" value="1"/>
</dbReference>
<dbReference type="InterPro" id="IPR026791">
    <property type="entry name" value="DOCK"/>
</dbReference>
<dbReference type="Pfam" id="PF14429">
    <property type="entry name" value="DOCK-C2"/>
    <property type="match status" value="1"/>
</dbReference>
<evidence type="ECO:0000256" key="8">
    <source>
        <dbReference type="SAM" id="MobiDB-lite"/>
    </source>
</evidence>
<dbReference type="InterPro" id="IPR035892">
    <property type="entry name" value="C2_domain_sf"/>
</dbReference>
<dbReference type="InterPro" id="IPR016024">
    <property type="entry name" value="ARM-type_fold"/>
</dbReference>
<evidence type="ECO:0000256" key="1">
    <source>
        <dbReference type="ARBA" id="ARBA00004496"/>
    </source>
</evidence>
<keyword evidence="5" id="KW-0344">Guanine-nucleotide releasing factor</keyword>
<accession>A0A8S1HGV6</accession>
<evidence type="ECO:0000256" key="7">
    <source>
        <dbReference type="PROSITE-ProRule" id="PRU00983"/>
    </source>
</evidence>
<dbReference type="GO" id="GO:0005085">
    <property type="term" value="F:guanyl-nucleotide exchange factor activity"/>
    <property type="evidence" value="ECO:0007669"/>
    <property type="project" value="UniProtKB-KW"/>
</dbReference>